<name>A0A8S3ZZ35_9EUPU</name>
<dbReference type="OrthoDB" id="3900342at2759"/>
<keyword evidence="4 6" id="KW-1133">Transmembrane helix</keyword>
<dbReference type="InterPro" id="IPR004841">
    <property type="entry name" value="AA-permease/SLC12A_dom"/>
</dbReference>
<keyword evidence="3 6" id="KW-0812">Transmembrane</keyword>
<evidence type="ECO:0000256" key="1">
    <source>
        <dbReference type="ARBA" id="ARBA00004141"/>
    </source>
</evidence>
<comment type="caution">
    <text evidence="9">The sequence shown here is derived from an EMBL/GenBank/DDBJ whole genome shotgun (WGS) entry which is preliminary data.</text>
</comment>
<protein>
    <submittedName>
        <fullName evidence="9">Uncharacterized protein</fullName>
    </submittedName>
</protein>
<evidence type="ECO:0000259" key="7">
    <source>
        <dbReference type="Pfam" id="PF00324"/>
    </source>
</evidence>
<dbReference type="AlphaFoldDB" id="A0A8S3ZZ35"/>
<dbReference type="Gene3D" id="1.20.1740.10">
    <property type="entry name" value="Amino acid/polyamine transporter I"/>
    <property type="match status" value="1"/>
</dbReference>
<feature type="transmembrane region" description="Helical" evidence="6">
    <location>
        <begin position="313"/>
        <end position="339"/>
    </location>
</feature>
<evidence type="ECO:0000313" key="10">
    <source>
        <dbReference type="Proteomes" id="UP000678393"/>
    </source>
</evidence>
<feature type="transmembrane region" description="Helical" evidence="6">
    <location>
        <begin position="147"/>
        <end position="170"/>
    </location>
</feature>
<gene>
    <name evidence="9" type="ORF">CUNI_LOCUS17059</name>
</gene>
<accession>A0A8S3ZZ35</accession>
<evidence type="ECO:0000256" key="5">
    <source>
        <dbReference type="ARBA" id="ARBA00023136"/>
    </source>
</evidence>
<feature type="transmembrane region" description="Helical" evidence="6">
    <location>
        <begin position="632"/>
        <end position="658"/>
    </location>
</feature>
<feature type="non-terminal residue" evidence="9">
    <location>
        <position position="659"/>
    </location>
</feature>
<reference evidence="9" key="1">
    <citation type="submission" date="2021-04" db="EMBL/GenBank/DDBJ databases">
        <authorList>
            <consortium name="Molecular Ecology Group"/>
        </authorList>
    </citation>
    <scope>NUCLEOTIDE SEQUENCE</scope>
</reference>
<evidence type="ECO:0000256" key="2">
    <source>
        <dbReference type="ARBA" id="ARBA00022448"/>
    </source>
</evidence>
<dbReference type="PANTHER" id="PTHR43243:SF4">
    <property type="entry name" value="CATIONIC AMINO ACID TRANSPORTER 4"/>
    <property type="match status" value="1"/>
</dbReference>
<dbReference type="Proteomes" id="UP000678393">
    <property type="component" value="Unassembled WGS sequence"/>
</dbReference>
<feature type="transmembrane region" description="Helical" evidence="6">
    <location>
        <begin position="225"/>
        <end position="249"/>
    </location>
</feature>
<feature type="transmembrane region" description="Helical" evidence="6">
    <location>
        <begin position="25"/>
        <end position="46"/>
    </location>
</feature>
<feature type="transmembrane region" description="Helical" evidence="6">
    <location>
        <begin position="118"/>
        <end position="140"/>
    </location>
</feature>
<proteinExistence type="predicted"/>
<dbReference type="Pfam" id="PF00324">
    <property type="entry name" value="AA_permease"/>
    <property type="match status" value="1"/>
</dbReference>
<feature type="transmembrane region" description="Helical" evidence="6">
    <location>
        <begin position="563"/>
        <end position="583"/>
    </location>
</feature>
<evidence type="ECO:0000256" key="3">
    <source>
        <dbReference type="ARBA" id="ARBA00022692"/>
    </source>
</evidence>
<evidence type="ECO:0000256" key="4">
    <source>
        <dbReference type="ARBA" id="ARBA00022989"/>
    </source>
</evidence>
<dbReference type="GO" id="GO:0005886">
    <property type="term" value="C:plasma membrane"/>
    <property type="evidence" value="ECO:0007669"/>
    <property type="project" value="TreeGrafter"/>
</dbReference>
<evidence type="ECO:0000313" key="9">
    <source>
        <dbReference type="EMBL" id="CAG5131501.1"/>
    </source>
</evidence>
<feature type="transmembrane region" description="Helical" evidence="6">
    <location>
        <begin position="269"/>
        <end position="292"/>
    </location>
</feature>
<feature type="transmembrane region" description="Helical" evidence="6">
    <location>
        <begin position="589"/>
        <end position="611"/>
    </location>
</feature>
<dbReference type="EMBL" id="CAJHNH020004702">
    <property type="protein sequence ID" value="CAG5131501.1"/>
    <property type="molecule type" value="Genomic_DNA"/>
</dbReference>
<keyword evidence="10" id="KW-1185">Reference proteome</keyword>
<sequence length="659" mass="71620">IGSCAGLGIFVMSAHVARHEAGPTVVLSVLVASLAALLAGTCHIELATRLPRSGTGYVFCYVTLGELLAFVIGWSVMFENVLNGAVAAKAIWQYVEYMYNYTADSNSTESTETHEVHIFSSSPDFFSCCLVIAVIFFTFIKVKRYAAVNFILMCFSGLVVLAFICVGFFHVDAKNWNSPPGFFARGFGGIMSGAALLMSTFVNIDNLASCAEETRSPCKSLPTAFHFSLSIVFTILFFVTSALTLASPWQQLTDNAALARAYETKGIFAANYVIGSGAVIGLLPVLIGSFLHPVRVMYSMSGDRLLPKIFSKIAYNGIPMSSIATILQFIISSVILLLIRYQPLPIGICREYSDLDIPSAYEDVLDCKDVGDFNESRPKLVLLANGDHKIHRDDGSVYASIPDTPVSSKTMTAVSMTDAGIKSYNSRASLTSLSNVTLRSHCPSTEDITDGSFKYSSTSTMSFINRFKKLKPPITVNTYSEKDSLRSGAAESATAKEGGYGVLNDEFAGRDVSYKQIADKSQSNLTLNGAKRSIHSSVSSSLVALSPCAMASADNQTWKHTRYFLLVYILSSTCLTATCQAWLSEPLGAWWAVTLLCVSIVLMLVSTLCIARQPQNNTPLYFKAPYVPLVPLLAVCLNMLLLASLPLISWIRFAVWILP</sequence>
<comment type="subcellular location">
    <subcellularLocation>
        <location evidence="1">Membrane</location>
        <topology evidence="1">Multi-pass membrane protein</topology>
    </subcellularLocation>
</comment>
<feature type="transmembrane region" description="Helical" evidence="6">
    <location>
        <begin position="58"/>
        <end position="77"/>
    </location>
</feature>
<keyword evidence="2" id="KW-0813">Transport</keyword>
<evidence type="ECO:0000259" key="8">
    <source>
        <dbReference type="Pfam" id="PF13906"/>
    </source>
</evidence>
<keyword evidence="5 6" id="KW-0472">Membrane</keyword>
<dbReference type="Pfam" id="PF13906">
    <property type="entry name" value="AA_permease_C"/>
    <property type="match status" value="1"/>
</dbReference>
<evidence type="ECO:0000256" key="6">
    <source>
        <dbReference type="SAM" id="Phobius"/>
    </source>
</evidence>
<feature type="non-terminal residue" evidence="9">
    <location>
        <position position="1"/>
    </location>
</feature>
<dbReference type="GO" id="GO:0015171">
    <property type="term" value="F:amino acid transmembrane transporter activity"/>
    <property type="evidence" value="ECO:0007669"/>
    <property type="project" value="TreeGrafter"/>
</dbReference>
<feature type="domain" description="Amino acid permease/ SLC12A" evidence="7">
    <location>
        <begin position="1"/>
        <end position="338"/>
    </location>
</feature>
<dbReference type="InterPro" id="IPR029485">
    <property type="entry name" value="CAT_C"/>
</dbReference>
<organism evidence="9 10">
    <name type="scientific">Candidula unifasciata</name>
    <dbReference type="NCBI Taxonomy" id="100452"/>
    <lineage>
        <taxon>Eukaryota</taxon>
        <taxon>Metazoa</taxon>
        <taxon>Spiralia</taxon>
        <taxon>Lophotrochozoa</taxon>
        <taxon>Mollusca</taxon>
        <taxon>Gastropoda</taxon>
        <taxon>Heterobranchia</taxon>
        <taxon>Euthyneura</taxon>
        <taxon>Panpulmonata</taxon>
        <taxon>Eupulmonata</taxon>
        <taxon>Stylommatophora</taxon>
        <taxon>Helicina</taxon>
        <taxon>Helicoidea</taxon>
        <taxon>Geomitridae</taxon>
        <taxon>Candidula</taxon>
    </lineage>
</organism>
<feature type="domain" description="Cationic amino acid transporter C-terminal" evidence="8">
    <location>
        <begin position="622"/>
        <end position="658"/>
    </location>
</feature>
<dbReference type="PANTHER" id="PTHR43243">
    <property type="entry name" value="INNER MEMBRANE TRANSPORTER YGJI-RELATED"/>
    <property type="match status" value="1"/>
</dbReference>